<name>A0A2Z7A0V6_9LAMI</name>
<accession>A0A2Z7A0V6</accession>
<organism evidence="2 3">
    <name type="scientific">Dorcoceras hygrometricum</name>
    <dbReference type="NCBI Taxonomy" id="472368"/>
    <lineage>
        <taxon>Eukaryota</taxon>
        <taxon>Viridiplantae</taxon>
        <taxon>Streptophyta</taxon>
        <taxon>Embryophyta</taxon>
        <taxon>Tracheophyta</taxon>
        <taxon>Spermatophyta</taxon>
        <taxon>Magnoliopsida</taxon>
        <taxon>eudicotyledons</taxon>
        <taxon>Gunneridae</taxon>
        <taxon>Pentapetalae</taxon>
        <taxon>asterids</taxon>
        <taxon>lamiids</taxon>
        <taxon>Lamiales</taxon>
        <taxon>Gesneriaceae</taxon>
        <taxon>Didymocarpoideae</taxon>
        <taxon>Trichosporeae</taxon>
        <taxon>Loxocarpinae</taxon>
        <taxon>Dorcoceras</taxon>
    </lineage>
</organism>
<dbReference type="Proteomes" id="UP000250235">
    <property type="component" value="Unassembled WGS sequence"/>
</dbReference>
<evidence type="ECO:0000313" key="2">
    <source>
        <dbReference type="EMBL" id="KZT76673.1"/>
    </source>
</evidence>
<protein>
    <submittedName>
        <fullName evidence="2">Uncharacterized protein</fullName>
    </submittedName>
</protein>
<feature type="region of interest" description="Disordered" evidence="1">
    <location>
        <begin position="104"/>
        <end position="124"/>
    </location>
</feature>
<proteinExistence type="predicted"/>
<reference evidence="2 3" key="1">
    <citation type="journal article" date="2015" name="Proc. Natl. Acad. Sci. U.S.A.">
        <title>The resurrection genome of Boea hygrometrica: A blueprint for survival of dehydration.</title>
        <authorList>
            <person name="Xiao L."/>
            <person name="Yang G."/>
            <person name="Zhang L."/>
            <person name="Yang X."/>
            <person name="Zhao S."/>
            <person name="Ji Z."/>
            <person name="Zhou Q."/>
            <person name="Hu M."/>
            <person name="Wang Y."/>
            <person name="Chen M."/>
            <person name="Xu Y."/>
            <person name="Jin H."/>
            <person name="Xiao X."/>
            <person name="Hu G."/>
            <person name="Bao F."/>
            <person name="Hu Y."/>
            <person name="Wan P."/>
            <person name="Li L."/>
            <person name="Deng X."/>
            <person name="Kuang T."/>
            <person name="Xiang C."/>
            <person name="Zhu J.K."/>
            <person name="Oliver M.J."/>
            <person name="He Y."/>
        </authorList>
    </citation>
    <scope>NUCLEOTIDE SEQUENCE [LARGE SCALE GENOMIC DNA]</scope>
    <source>
        <strain evidence="3">cv. XS01</strain>
    </source>
</reference>
<dbReference type="EMBL" id="KV102440">
    <property type="protein sequence ID" value="KZT76673.1"/>
    <property type="molecule type" value="Genomic_DNA"/>
</dbReference>
<keyword evidence="3" id="KW-1185">Reference proteome</keyword>
<gene>
    <name evidence="2" type="ORF">F511_46302</name>
</gene>
<dbReference type="AlphaFoldDB" id="A0A2Z7A0V6"/>
<evidence type="ECO:0000313" key="3">
    <source>
        <dbReference type="Proteomes" id="UP000250235"/>
    </source>
</evidence>
<evidence type="ECO:0000256" key="1">
    <source>
        <dbReference type="SAM" id="MobiDB-lite"/>
    </source>
</evidence>
<sequence>MKRRRAEESADGLSPAVARYQQRFALALKIQQMTLCVDNQSQDTSRELQWIQSQASLLLYIQSTWYPDARKAKVAKLGNQTQATAHPVESFYEPAVALCIQSQRSRRNDRIQQKSKAVVDMNQQ</sequence>